<dbReference type="PANTHER" id="PTHR43537:SF45">
    <property type="entry name" value="GNTR FAMILY REGULATORY PROTEIN"/>
    <property type="match status" value="1"/>
</dbReference>
<dbReference type="InterPro" id="IPR011711">
    <property type="entry name" value="GntR_C"/>
</dbReference>
<dbReference type="GO" id="GO:0043565">
    <property type="term" value="F:sequence-specific DNA binding"/>
    <property type="evidence" value="ECO:0007669"/>
    <property type="project" value="InterPro"/>
</dbReference>
<dbReference type="Gene3D" id="1.20.120.530">
    <property type="entry name" value="GntR ligand-binding domain-like"/>
    <property type="match status" value="1"/>
</dbReference>
<dbReference type="SMART" id="SM00345">
    <property type="entry name" value="HTH_GNTR"/>
    <property type="match status" value="1"/>
</dbReference>
<dbReference type="InterPro" id="IPR000485">
    <property type="entry name" value="AsnC-type_HTH_dom"/>
</dbReference>
<feature type="domain" description="HTH gntR-type" evidence="4">
    <location>
        <begin position="19"/>
        <end position="86"/>
    </location>
</feature>
<keyword evidence="1" id="KW-0805">Transcription regulation</keyword>
<dbReference type="InterPro" id="IPR008920">
    <property type="entry name" value="TF_FadR/GntR_C"/>
</dbReference>
<protein>
    <submittedName>
        <fullName evidence="5">HTH-type transcriptional regulator McbR</fullName>
    </submittedName>
</protein>
<dbReference type="Pfam" id="PF00392">
    <property type="entry name" value="GntR"/>
    <property type="match status" value="1"/>
</dbReference>
<dbReference type="PANTHER" id="PTHR43537">
    <property type="entry name" value="TRANSCRIPTIONAL REGULATOR, GNTR FAMILY"/>
    <property type="match status" value="1"/>
</dbReference>
<organism evidence="5">
    <name type="scientific">Enterocloster bolteae</name>
    <dbReference type="NCBI Taxonomy" id="208479"/>
    <lineage>
        <taxon>Bacteria</taxon>
        <taxon>Bacillati</taxon>
        <taxon>Bacillota</taxon>
        <taxon>Clostridia</taxon>
        <taxon>Lachnospirales</taxon>
        <taxon>Lachnospiraceae</taxon>
        <taxon>Enterocloster</taxon>
    </lineage>
</organism>
<gene>
    <name evidence="5" type="primary">mcbR_2</name>
    <name evidence="5" type="ORF">CBLFYP116_01081</name>
</gene>
<dbReference type="CDD" id="cd07377">
    <property type="entry name" value="WHTH_GntR"/>
    <property type="match status" value="1"/>
</dbReference>
<dbReference type="InterPro" id="IPR036388">
    <property type="entry name" value="WH-like_DNA-bd_sf"/>
</dbReference>
<dbReference type="SUPFAM" id="SSF48008">
    <property type="entry name" value="GntR ligand-binding domain-like"/>
    <property type="match status" value="1"/>
</dbReference>
<dbReference type="GO" id="GO:0003700">
    <property type="term" value="F:DNA-binding transcription factor activity"/>
    <property type="evidence" value="ECO:0007669"/>
    <property type="project" value="InterPro"/>
</dbReference>
<keyword evidence="3" id="KW-0804">Transcription</keyword>
<dbReference type="SUPFAM" id="SSF46785">
    <property type="entry name" value="Winged helix' DNA-binding domain"/>
    <property type="match status" value="1"/>
</dbReference>
<dbReference type="SMART" id="SM00895">
    <property type="entry name" value="FCD"/>
    <property type="match status" value="1"/>
</dbReference>
<sequence>MQGKLHTLYMKNISPIKMWSAREQVVNSLREAILTSELKAGERLVLSDLSARLGVSVTPIREALQSLEREGLVQLMPHKEAVVVGIDRKYVTDYYVTRAILESEAAAMACDAKDMTVLLGHLKRMEQVIEEERYQDYADANYELHEAIWILADNERMEGILKTLFISNSLARNTSLKDNALVSFGEHKEIVKAIQMRNKQDARQKMHAHMMRSLRDTLSKYEE</sequence>
<dbReference type="PRINTS" id="PR00033">
    <property type="entry name" value="HTHASNC"/>
</dbReference>
<evidence type="ECO:0000256" key="2">
    <source>
        <dbReference type="ARBA" id="ARBA00023125"/>
    </source>
</evidence>
<evidence type="ECO:0000256" key="1">
    <source>
        <dbReference type="ARBA" id="ARBA00023015"/>
    </source>
</evidence>
<dbReference type="PROSITE" id="PS50949">
    <property type="entry name" value="HTH_GNTR"/>
    <property type="match status" value="1"/>
</dbReference>
<name>A0A6N2SE77_9FIRM</name>
<evidence type="ECO:0000256" key="3">
    <source>
        <dbReference type="ARBA" id="ARBA00023163"/>
    </source>
</evidence>
<keyword evidence="2" id="KW-0238">DNA-binding</keyword>
<dbReference type="InterPro" id="IPR000524">
    <property type="entry name" value="Tscrpt_reg_HTH_GntR"/>
</dbReference>
<dbReference type="AlphaFoldDB" id="A0A6N2SE77"/>
<reference evidence="5" key="1">
    <citation type="submission" date="2019-11" db="EMBL/GenBank/DDBJ databases">
        <authorList>
            <person name="Feng L."/>
        </authorList>
    </citation>
    <scope>NUCLEOTIDE SEQUENCE</scope>
    <source>
        <strain evidence="5">CbolteaeLFYP116</strain>
    </source>
</reference>
<dbReference type="EMBL" id="CACRTF010000009">
    <property type="protein sequence ID" value="VYS89880.1"/>
    <property type="molecule type" value="Genomic_DNA"/>
</dbReference>
<evidence type="ECO:0000313" key="5">
    <source>
        <dbReference type="EMBL" id="VYS89880.1"/>
    </source>
</evidence>
<dbReference type="InterPro" id="IPR036390">
    <property type="entry name" value="WH_DNA-bd_sf"/>
</dbReference>
<accession>A0A6N2SE77</accession>
<dbReference type="Gene3D" id="1.10.10.10">
    <property type="entry name" value="Winged helix-like DNA-binding domain superfamily/Winged helix DNA-binding domain"/>
    <property type="match status" value="1"/>
</dbReference>
<proteinExistence type="predicted"/>
<evidence type="ECO:0000259" key="4">
    <source>
        <dbReference type="PROSITE" id="PS50949"/>
    </source>
</evidence>
<dbReference type="Pfam" id="PF07729">
    <property type="entry name" value="FCD"/>
    <property type="match status" value="1"/>
</dbReference>